<dbReference type="RefSeq" id="WP_131913197.1">
    <property type="nucleotide sequence ID" value="NZ_OU594967.1"/>
</dbReference>
<reference evidence="1 2" key="1">
    <citation type="submission" date="2019-03" db="EMBL/GenBank/DDBJ databases">
        <title>Genomic Encyclopedia of Type Strains, Phase IV (KMG-IV): sequencing the most valuable type-strain genomes for metagenomic binning, comparative biology and taxonomic classification.</title>
        <authorList>
            <person name="Goeker M."/>
        </authorList>
    </citation>
    <scope>NUCLEOTIDE SEQUENCE [LARGE SCALE GENOMIC DNA]</scope>
    <source>
        <strain evidence="1 2">DSM 18577</strain>
    </source>
</reference>
<organism evidence="1 2">
    <name type="scientific">Celerinatantimonas diazotrophica</name>
    <dbReference type="NCBI Taxonomy" id="412034"/>
    <lineage>
        <taxon>Bacteria</taxon>
        <taxon>Pseudomonadati</taxon>
        <taxon>Pseudomonadota</taxon>
        <taxon>Gammaproteobacteria</taxon>
        <taxon>Celerinatantimonadaceae</taxon>
        <taxon>Celerinatantimonas</taxon>
    </lineage>
</organism>
<dbReference type="OrthoDB" id="2664633at2"/>
<evidence type="ECO:0000313" key="1">
    <source>
        <dbReference type="EMBL" id="TCK47375.1"/>
    </source>
</evidence>
<comment type="caution">
    <text evidence="1">The sequence shown here is derived from an EMBL/GenBank/DDBJ whole genome shotgun (WGS) entry which is preliminary data.</text>
</comment>
<name>A0A4R1J9S3_9GAMM</name>
<dbReference type="EMBL" id="SMGD01000014">
    <property type="protein sequence ID" value="TCK47375.1"/>
    <property type="molecule type" value="Genomic_DNA"/>
</dbReference>
<protein>
    <submittedName>
        <fullName evidence="1">Uncharacterized protein</fullName>
    </submittedName>
</protein>
<sequence>MSKNTYPTRLNYYDGLFLQANDFITEQTYGMQTLSLHNQYIHKAYGIASGLTLSVVPNSVTKGSQSSTQYVIKVASGFAQCLTSTDVLSSYCVGLYLPQEQSITVPDDVAAAGTFYVAMSYQVLTQDTNVDKGPDPIHLVEQPKIECFSQYGDKTGNQAYVLLGKITTGNPAEISYTDNAYIYDINQVFGIQFNTSTQQYGLKLNGTFNVSQGLIVGNPDVFSDIHSSDMVKIQEGLYANTVTAKSKFSTEGMLTAQKGISTKGFLSAQTASITGDTLSVNQGTITAQNVVVNKTLTLNQDFSVQNQFTAAKGIVINNGNLDIKQGDITLEKGKIQVTGNITAGADLKGQNLILMGDVSATNSSATFKSAQISQSLTAGTTVITDKLEVQGALSASKGVTLSGNVQLESELNATNITASGYVNVDQNVTVSNTLTAQSLVATQGLTVDENIVANGNITTKGVLKAKSIQVEEGFGHDQNLTAQSLTSLTSLTSQNGTIIRDFYVGSQTQTKSLNINIPAIATALKNGDVMYRIGVEGCSDLGPINSELSAMVKAGKQTKLQNPNSQNLTSGANVEQTLSQGQVSITVTTPADNTIFQWLGISVSVWIFTPAES</sequence>
<dbReference type="AlphaFoldDB" id="A0A4R1J9S3"/>
<dbReference type="Proteomes" id="UP000295565">
    <property type="component" value="Unassembled WGS sequence"/>
</dbReference>
<accession>A0A4R1J9S3</accession>
<keyword evidence="2" id="KW-1185">Reference proteome</keyword>
<proteinExistence type="predicted"/>
<gene>
    <name evidence="1" type="ORF">EV690_2397</name>
</gene>
<evidence type="ECO:0000313" key="2">
    <source>
        <dbReference type="Proteomes" id="UP000295565"/>
    </source>
</evidence>